<proteinExistence type="predicted"/>
<dbReference type="AlphaFoldDB" id="A0A067MVZ0"/>
<accession>A0A067MVZ0</accession>
<name>A0A067MVZ0_BOTB1</name>
<sequence>MGFAAPQTPEEDHRFWRKFEILDQAVRKVTGSLPSAFAEPRYEAATLHVAVETQKLNRVTIAPHFLAYHARILLHWELAQAGDVKSHDTCIETSRKVVQLVRKVVEQDIGHIIPFLVLGWVRVFRVLTCEHSRLVIAGDTERAQLIIPELRVLSRAFKGQAKYNALAGMLLSRLKQKYPLLRDELGIF</sequence>
<dbReference type="HOGENOM" id="CLU_1440834_0_0_1"/>
<dbReference type="InParanoid" id="A0A067MVZ0"/>
<organism evidence="1 2">
    <name type="scientific">Botryobasidium botryosum (strain FD-172 SS1)</name>
    <dbReference type="NCBI Taxonomy" id="930990"/>
    <lineage>
        <taxon>Eukaryota</taxon>
        <taxon>Fungi</taxon>
        <taxon>Dikarya</taxon>
        <taxon>Basidiomycota</taxon>
        <taxon>Agaricomycotina</taxon>
        <taxon>Agaricomycetes</taxon>
        <taxon>Cantharellales</taxon>
        <taxon>Botryobasidiaceae</taxon>
        <taxon>Botryobasidium</taxon>
    </lineage>
</organism>
<keyword evidence="2" id="KW-1185">Reference proteome</keyword>
<evidence type="ECO:0000313" key="2">
    <source>
        <dbReference type="Proteomes" id="UP000027195"/>
    </source>
</evidence>
<evidence type="ECO:0000313" key="1">
    <source>
        <dbReference type="EMBL" id="KDQ18835.1"/>
    </source>
</evidence>
<protein>
    <submittedName>
        <fullName evidence="1">Uncharacterized protein</fullName>
    </submittedName>
</protein>
<dbReference type="Proteomes" id="UP000027195">
    <property type="component" value="Unassembled WGS sequence"/>
</dbReference>
<gene>
    <name evidence="1" type="ORF">BOTBODRAFT_28337</name>
</gene>
<dbReference type="EMBL" id="KL198020">
    <property type="protein sequence ID" value="KDQ18835.1"/>
    <property type="molecule type" value="Genomic_DNA"/>
</dbReference>
<reference evidence="2" key="1">
    <citation type="journal article" date="2014" name="Proc. Natl. Acad. Sci. U.S.A.">
        <title>Extensive sampling of basidiomycete genomes demonstrates inadequacy of the white-rot/brown-rot paradigm for wood decay fungi.</title>
        <authorList>
            <person name="Riley R."/>
            <person name="Salamov A.A."/>
            <person name="Brown D.W."/>
            <person name="Nagy L.G."/>
            <person name="Floudas D."/>
            <person name="Held B.W."/>
            <person name="Levasseur A."/>
            <person name="Lombard V."/>
            <person name="Morin E."/>
            <person name="Otillar R."/>
            <person name="Lindquist E.A."/>
            <person name="Sun H."/>
            <person name="LaButti K.M."/>
            <person name="Schmutz J."/>
            <person name="Jabbour D."/>
            <person name="Luo H."/>
            <person name="Baker S.E."/>
            <person name="Pisabarro A.G."/>
            <person name="Walton J.D."/>
            <person name="Blanchette R.A."/>
            <person name="Henrissat B."/>
            <person name="Martin F."/>
            <person name="Cullen D."/>
            <person name="Hibbett D.S."/>
            <person name="Grigoriev I.V."/>
        </authorList>
    </citation>
    <scope>NUCLEOTIDE SEQUENCE [LARGE SCALE GENOMIC DNA]</scope>
    <source>
        <strain evidence="2">FD-172 SS1</strain>
    </source>
</reference>